<dbReference type="Proteomes" id="UP000469430">
    <property type="component" value="Unassembled WGS sequence"/>
</dbReference>
<gene>
    <name evidence="1" type="ORF">GRI97_02345</name>
</gene>
<dbReference type="EMBL" id="WTYJ01000001">
    <property type="protein sequence ID" value="MXO97827.1"/>
    <property type="molecule type" value="Genomic_DNA"/>
</dbReference>
<comment type="caution">
    <text evidence="1">The sequence shown here is derived from an EMBL/GenBank/DDBJ whole genome shotgun (WGS) entry which is preliminary data.</text>
</comment>
<dbReference type="SUPFAM" id="SSF81901">
    <property type="entry name" value="HCP-like"/>
    <property type="match status" value="1"/>
</dbReference>
<evidence type="ECO:0008006" key="3">
    <source>
        <dbReference type="Google" id="ProtNLM"/>
    </source>
</evidence>
<dbReference type="InterPro" id="IPR011990">
    <property type="entry name" value="TPR-like_helical_dom_sf"/>
</dbReference>
<accession>A0A6I4TSC0</accession>
<organism evidence="1 2">
    <name type="scientific">Croceibacterium xixiisoli</name>
    <dbReference type="NCBI Taxonomy" id="1476466"/>
    <lineage>
        <taxon>Bacteria</taxon>
        <taxon>Pseudomonadati</taxon>
        <taxon>Pseudomonadota</taxon>
        <taxon>Alphaproteobacteria</taxon>
        <taxon>Sphingomonadales</taxon>
        <taxon>Erythrobacteraceae</taxon>
        <taxon>Croceibacterium</taxon>
    </lineage>
</organism>
<dbReference type="AlphaFoldDB" id="A0A6I4TSC0"/>
<proteinExistence type="predicted"/>
<dbReference type="Gene3D" id="1.25.40.10">
    <property type="entry name" value="Tetratricopeptide repeat domain"/>
    <property type="match status" value="1"/>
</dbReference>
<dbReference type="RefSeq" id="WP_161389517.1">
    <property type="nucleotide sequence ID" value="NZ_JBHSCP010000001.1"/>
</dbReference>
<evidence type="ECO:0000313" key="2">
    <source>
        <dbReference type="Proteomes" id="UP000469430"/>
    </source>
</evidence>
<dbReference type="OrthoDB" id="7433245at2"/>
<reference evidence="1 2" key="1">
    <citation type="submission" date="2019-12" db="EMBL/GenBank/DDBJ databases">
        <title>Genomic-based taxomic classification of the family Erythrobacteraceae.</title>
        <authorList>
            <person name="Xu L."/>
        </authorList>
    </citation>
    <scope>NUCLEOTIDE SEQUENCE [LARGE SCALE GENOMIC DNA]</scope>
    <source>
        <strain evidence="1 2">S36</strain>
    </source>
</reference>
<name>A0A6I4TSC0_9SPHN</name>
<keyword evidence="2" id="KW-1185">Reference proteome</keyword>
<evidence type="ECO:0000313" key="1">
    <source>
        <dbReference type="EMBL" id="MXO97827.1"/>
    </source>
</evidence>
<protein>
    <recommendedName>
        <fullName evidence="3">Sel1 repeat family protein</fullName>
    </recommendedName>
</protein>
<sequence length="261" mass="29838">MPGCASICTATEFDICKNLVRSDMLIHMTHSLWRNFLSNLWDDAHSNRAFWQTSTLWEQSMSNDWDLWMADDEDVREQNMRAFDLQATDSAAAFDMYRELAGRGSVWAMQQAGRHLEFGWGTERDLAAAENFYDQALMAGSWTATLRLARLLCNHRINETWVAILQDGVDSGFLPSSFWLGWLQYERSPRKRTARAVRPLIEQAAAGGHPGARLVLARWKMRGRFGWREMRQGAQEFRTLLGQHMDGTLRNGDDAADMAVA</sequence>